<dbReference type="RefSeq" id="WP_037547228.1">
    <property type="nucleotide sequence ID" value="NZ_JNUP01000052.1"/>
</dbReference>
<accession>A0A098R156</accession>
<sequence length="264" mass="29442">MSKRMALVVVLAMLMVGTAAGQIVADRFASLADWTPGPGQWSARNGRLVQANESEALARIDRRVDQSRPYVVEFSVRYEGGGYADAQALRNERYHGGFGIQLGVENPALGRRAWGHGQSYLLWVNLDTRPETRQNYPEHYGLRLQVYESASNSRMFLERDARIRRDPVTSRYAVDDRLSMDYLRVLSDMGVTLRASDVASLFAQEATIRLSVDPRTGIVSATLPGLPSPVSFSLPNPELLRGTHISLRTNSIAASFDNFRVVRQ</sequence>
<evidence type="ECO:0000313" key="3">
    <source>
        <dbReference type="Proteomes" id="UP000029692"/>
    </source>
</evidence>
<organism evidence="2 3">
    <name type="scientific">Spirochaeta lutea</name>
    <dbReference type="NCBI Taxonomy" id="1480694"/>
    <lineage>
        <taxon>Bacteria</taxon>
        <taxon>Pseudomonadati</taxon>
        <taxon>Spirochaetota</taxon>
        <taxon>Spirochaetia</taxon>
        <taxon>Spirochaetales</taxon>
        <taxon>Spirochaetaceae</taxon>
        <taxon>Spirochaeta</taxon>
    </lineage>
</organism>
<dbReference type="EMBL" id="JNUP01000052">
    <property type="protein sequence ID" value="KGE72452.1"/>
    <property type="molecule type" value="Genomic_DNA"/>
</dbReference>
<proteinExistence type="predicted"/>
<protein>
    <submittedName>
        <fullName evidence="2">Uncharacterized protein</fullName>
    </submittedName>
</protein>
<dbReference type="Proteomes" id="UP000029692">
    <property type="component" value="Unassembled WGS sequence"/>
</dbReference>
<evidence type="ECO:0000256" key="1">
    <source>
        <dbReference type="SAM" id="SignalP"/>
    </source>
</evidence>
<feature type="chain" id="PRO_5001946507" evidence="1">
    <location>
        <begin position="22"/>
        <end position="264"/>
    </location>
</feature>
<dbReference type="OrthoDB" id="359943at2"/>
<dbReference type="AlphaFoldDB" id="A0A098R156"/>
<feature type="signal peptide" evidence="1">
    <location>
        <begin position="1"/>
        <end position="21"/>
    </location>
</feature>
<gene>
    <name evidence="2" type="ORF">DC28_07300</name>
</gene>
<comment type="caution">
    <text evidence="2">The sequence shown here is derived from an EMBL/GenBank/DDBJ whole genome shotgun (WGS) entry which is preliminary data.</text>
</comment>
<keyword evidence="1" id="KW-0732">Signal</keyword>
<evidence type="ECO:0000313" key="2">
    <source>
        <dbReference type="EMBL" id="KGE72452.1"/>
    </source>
</evidence>
<reference evidence="2 3" key="1">
    <citation type="submission" date="2014-05" db="EMBL/GenBank/DDBJ databases">
        <title>De novo Genome Sequence of Spirocheata sp.</title>
        <authorList>
            <person name="Shivani Y."/>
            <person name="Subhash Y."/>
            <person name="Tushar L."/>
            <person name="Sasikala C."/>
            <person name="Ramana C.V."/>
        </authorList>
    </citation>
    <scope>NUCLEOTIDE SEQUENCE [LARGE SCALE GENOMIC DNA]</scope>
    <source>
        <strain evidence="2 3">JC230</strain>
    </source>
</reference>
<keyword evidence="3" id="KW-1185">Reference proteome</keyword>
<name>A0A098R156_9SPIO</name>